<keyword evidence="2" id="KW-1133">Transmembrane helix</keyword>
<evidence type="ECO:0000313" key="3">
    <source>
        <dbReference type="EMBL" id="TCP70636.1"/>
    </source>
</evidence>
<reference evidence="3 4" key="1">
    <citation type="submission" date="2019-03" db="EMBL/GenBank/DDBJ databases">
        <title>Genomic Encyclopedia of Type Strains, Phase IV (KMG-IV): sequencing the most valuable type-strain genomes for metagenomic binning, comparative biology and taxonomic classification.</title>
        <authorList>
            <person name="Goeker M."/>
        </authorList>
    </citation>
    <scope>NUCLEOTIDE SEQUENCE [LARGE SCALE GENOMIC DNA]</scope>
    <source>
        <strain evidence="3 4">DSM 46831</strain>
    </source>
</reference>
<proteinExistence type="predicted"/>
<dbReference type="InterPro" id="IPR014245">
    <property type="entry name" value="Spore_III_AF"/>
</dbReference>
<dbReference type="Proteomes" id="UP000294746">
    <property type="component" value="Unassembled WGS sequence"/>
</dbReference>
<dbReference type="RefSeq" id="WP_131847219.1">
    <property type="nucleotide sequence ID" value="NZ_SLXV01000001.1"/>
</dbReference>
<dbReference type="NCBIfam" id="TIGR02896">
    <property type="entry name" value="spore_III_AF"/>
    <property type="match status" value="1"/>
</dbReference>
<sequence length="211" mass="23919">MRHIEWMGDWLKQIILLVLIATFLDMLLPSNAMEKYVKLVMGLLILMAILSPIFKLLSENLNLTELAFLDGSKAVVAMPEMKSLADINEQTSQLKKKQDQVIQQKTEESMETWMKKNIPDRFAMEVVSADVIAQFTSENPHIEKIHLVVREKATGASAKQQINPVQEVSILPSNDPTTHTESTSNETGQKIQSFIQQTWNLTAEQVEVQLE</sequence>
<dbReference type="EMBL" id="SLXV01000001">
    <property type="protein sequence ID" value="TCP70636.1"/>
    <property type="molecule type" value="Genomic_DNA"/>
</dbReference>
<keyword evidence="2" id="KW-0472">Membrane</keyword>
<evidence type="ECO:0000256" key="2">
    <source>
        <dbReference type="SAM" id="Phobius"/>
    </source>
</evidence>
<dbReference type="OrthoDB" id="2375554at2"/>
<protein>
    <submittedName>
        <fullName evidence="3">Stage III sporulation protein AF</fullName>
    </submittedName>
</protein>
<feature type="transmembrane region" description="Helical" evidence="2">
    <location>
        <begin position="39"/>
        <end position="57"/>
    </location>
</feature>
<comment type="caution">
    <text evidence="3">The sequence shown here is derived from an EMBL/GenBank/DDBJ whole genome shotgun (WGS) entry which is preliminary data.</text>
</comment>
<evidence type="ECO:0000313" key="4">
    <source>
        <dbReference type="Proteomes" id="UP000294746"/>
    </source>
</evidence>
<evidence type="ECO:0000256" key="1">
    <source>
        <dbReference type="SAM" id="MobiDB-lite"/>
    </source>
</evidence>
<dbReference type="Pfam" id="PF09581">
    <property type="entry name" value="Spore_III_AF"/>
    <property type="match status" value="1"/>
</dbReference>
<gene>
    <name evidence="3" type="ORF">EDD57_10178</name>
</gene>
<accession>A0A4R2SCJ7</accession>
<dbReference type="AlphaFoldDB" id="A0A4R2SCJ7"/>
<name>A0A4R2SCJ7_9BACL</name>
<keyword evidence="2" id="KW-0812">Transmembrane</keyword>
<keyword evidence="4" id="KW-1185">Reference proteome</keyword>
<organism evidence="3 4">
    <name type="scientific">Baia soyae</name>
    <dbReference type="NCBI Taxonomy" id="1544746"/>
    <lineage>
        <taxon>Bacteria</taxon>
        <taxon>Bacillati</taxon>
        <taxon>Bacillota</taxon>
        <taxon>Bacilli</taxon>
        <taxon>Bacillales</taxon>
        <taxon>Thermoactinomycetaceae</taxon>
        <taxon>Baia</taxon>
    </lineage>
</organism>
<feature type="region of interest" description="Disordered" evidence="1">
    <location>
        <begin position="170"/>
        <end position="189"/>
    </location>
</feature>